<organism evidence="8 9">
    <name type="scientific">Paracoccus sphaerophysae</name>
    <dbReference type="NCBI Taxonomy" id="690417"/>
    <lineage>
        <taxon>Bacteria</taxon>
        <taxon>Pseudomonadati</taxon>
        <taxon>Pseudomonadota</taxon>
        <taxon>Alphaproteobacteria</taxon>
        <taxon>Rhodobacterales</taxon>
        <taxon>Paracoccaceae</taxon>
        <taxon>Paracoccus</taxon>
    </lineage>
</organism>
<feature type="signal peptide" evidence="6">
    <location>
        <begin position="1"/>
        <end position="23"/>
    </location>
</feature>
<dbReference type="CDD" id="cd08513">
    <property type="entry name" value="PBP2_thermophilic_Hb8_like"/>
    <property type="match status" value="1"/>
</dbReference>
<proteinExistence type="inferred from homology"/>
<keyword evidence="9" id="KW-1185">Reference proteome</keyword>
<dbReference type="OrthoDB" id="9803988at2"/>
<dbReference type="STRING" id="690417.IC63_07790"/>
<evidence type="ECO:0000256" key="5">
    <source>
        <dbReference type="SAM" id="MobiDB-lite"/>
    </source>
</evidence>
<dbReference type="Gene3D" id="3.40.190.10">
    <property type="entry name" value="Periplasmic binding protein-like II"/>
    <property type="match status" value="1"/>
</dbReference>
<dbReference type="SUPFAM" id="SSF53850">
    <property type="entry name" value="Periplasmic binding protein-like II"/>
    <property type="match status" value="1"/>
</dbReference>
<dbReference type="GO" id="GO:0030288">
    <property type="term" value="C:outer membrane-bounded periplasmic space"/>
    <property type="evidence" value="ECO:0007669"/>
    <property type="project" value="UniProtKB-ARBA"/>
</dbReference>
<accession>A0A099FA97</accession>
<keyword evidence="3" id="KW-0813">Transport</keyword>
<evidence type="ECO:0000259" key="7">
    <source>
        <dbReference type="Pfam" id="PF00496"/>
    </source>
</evidence>
<evidence type="ECO:0000256" key="6">
    <source>
        <dbReference type="SAM" id="SignalP"/>
    </source>
</evidence>
<dbReference type="InterPro" id="IPR000914">
    <property type="entry name" value="SBP_5_dom"/>
</dbReference>
<dbReference type="Proteomes" id="UP000029917">
    <property type="component" value="Unassembled WGS sequence"/>
</dbReference>
<dbReference type="InterPro" id="IPR030678">
    <property type="entry name" value="Peptide/Ni-bd"/>
</dbReference>
<sequence length="567" mass="61781">MKLKTTLMTGAAAIMALATAAHAERGTDGQVNILYSQAISTMNGYMSGGTKDIEAGSLVLEPLAGFDEKGNIIPRLVTEIPSKENGGISEDLTSITWKIKPDLKWSDGTPFTSEDVKFTAEYCMHPEGGCAQLARYEGVKSVEAVDPLTVKVTFEGPQANPFTAFVGATSPILQKAQFEKCLGTAASTCTEQNTKPIGTGPFRVTDFKVNDVVMLEANPNYRDPAKPAFATAMVKGGGDIEGATRAVMETGEFDYAWNTQVNPELQEQMKAAGKGVFEVAFGTLVERIELNQTDPSSDLPADERSTVKHPHPFLSDANVRKALSISLDRQALSDIGYGEAGRPTCDLVPAPEQYAAKNDSCLKQDIEGAKKLLDEAGWVPGADGIREKDGKKLKVLFQTSVNPVRQEFQSIIKQWWSEIGVETELKQVDGSVFFGADAGSPDTLQKFYADAQMYANNFDGTDPQPYLAQWTCDKAPSPANQWQGENYNRYCDPAYDAAVKEMLSTTDEAKRGELAKKLNNMITVDSNVTLPLIDRGRFSARSNTLGGVVMNVWDSELWNVSDWVRVK</sequence>
<gene>
    <name evidence="8" type="ORF">IC63_07790</name>
</gene>
<evidence type="ECO:0000256" key="3">
    <source>
        <dbReference type="ARBA" id="ARBA00022448"/>
    </source>
</evidence>
<dbReference type="GO" id="GO:1904680">
    <property type="term" value="F:peptide transmembrane transporter activity"/>
    <property type="evidence" value="ECO:0007669"/>
    <property type="project" value="TreeGrafter"/>
</dbReference>
<dbReference type="PANTHER" id="PTHR30290:SF65">
    <property type="entry name" value="MONOACYL PHOSPHATIDYLINOSITOL TETRAMANNOSIDE-BINDING PROTEIN LPQW-RELATED"/>
    <property type="match status" value="1"/>
</dbReference>
<dbReference type="Pfam" id="PF00496">
    <property type="entry name" value="SBP_bac_5"/>
    <property type="match status" value="1"/>
</dbReference>
<feature type="region of interest" description="Disordered" evidence="5">
    <location>
        <begin position="292"/>
        <end position="311"/>
    </location>
</feature>
<dbReference type="RefSeq" id="WP_036718632.1">
    <property type="nucleotide sequence ID" value="NZ_JRKS01000018.1"/>
</dbReference>
<evidence type="ECO:0000313" key="9">
    <source>
        <dbReference type="Proteomes" id="UP000029917"/>
    </source>
</evidence>
<dbReference type="FunFam" id="3.10.105.10:FF:000006">
    <property type="entry name" value="Peptide ABC transporter substrate-binding protein"/>
    <property type="match status" value="1"/>
</dbReference>
<dbReference type="AlphaFoldDB" id="A0A099FA97"/>
<reference evidence="8 9" key="1">
    <citation type="submission" date="2014-09" db="EMBL/GenBank/DDBJ databases">
        <authorList>
            <person name="McGinnis J.M."/>
            <person name="Wolfgang W.J."/>
        </authorList>
    </citation>
    <scope>NUCLEOTIDE SEQUENCE [LARGE SCALE GENOMIC DNA]</scope>
    <source>
        <strain evidence="8 9">HAMBI 3106</strain>
    </source>
</reference>
<dbReference type="GO" id="GO:0043190">
    <property type="term" value="C:ATP-binding cassette (ABC) transporter complex"/>
    <property type="evidence" value="ECO:0007669"/>
    <property type="project" value="InterPro"/>
</dbReference>
<keyword evidence="4 6" id="KW-0732">Signal</keyword>
<evidence type="ECO:0000256" key="2">
    <source>
        <dbReference type="ARBA" id="ARBA00005695"/>
    </source>
</evidence>
<dbReference type="PIRSF" id="PIRSF002741">
    <property type="entry name" value="MppA"/>
    <property type="match status" value="1"/>
</dbReference>
<evidence type="ECO:0000256" key="1">
    <source>
        <dbReference type="ARBA" id="ARBA00004418"/>
    </source>
</evidence>
<protein>
    <submittedName>
        <fullName evidence="8">Peptide ABC transporter</fullName>
    </submittedName>
</protein>
<evidence type="ECO:0000313" key="8">
    <source>
        <dbReference type="EMBL" id="KGJ07655.1"/>
    </source>
</evidence>
<comment type="caution">
    <text evidence="8">The sequence shown here is derived from an EMBL/GenBank/DDBJ whole genome shotgun (WGS) entry which is preliminary data.</text>
</comment>
<feature type="chain" id="PRO_5001954868" evidence="6">
    <location>
        <begin position="24"/>
        <end position="567"/>
    </location>
</feature>
<comment type="subcellular location">
    <subcellularLocation>
        <location evidence="1">Periplasm</location>
    </subcellularLocation>
</comment>
<dbReference type="PANTHER" id="PTHR30290">
    <property type="entry name" value="PERIPLASMIC BINDING COMPONENT OF ABC TRANSPORTER"/>
    <property type="match status" value="1"/>
</dbReference>
<dbReference type="GO" id="GO:0015833">
    <property type="term" value="P:peptide transport"/>
    <property type="evidence" value="ECO:0007669"/>
    <property type="project" value="TreeGrafter"/>
</dbReference>
<reference evidence="8 9" key="2">
    <citation type="submission" date="2014-10" db="EMBL/GenBank/DDBJ databases">
        <title>Paracoccus sanguinis sp. nov., isolated from clinical specimens of New York State patients.</title>
        <authorList>
            <person name="Mingle L.A."/>
            <person name="Cole J.A."/>
            <person name="Lapierre P."/>
            <person name="Musser K.A."/>
        </authorList>
    </citation>
    <scope>NUCLEOTIDE SEQUENCE [LARGE SCALE GENOMIC DNA]</scope>
    <source>
        <strain evidence="8 9">HAMBI 3106</strain>
    </source>
</reference>
<feature type="domain" description="Solute-binding protein family 5" evidence="7">
    <location>
        <begin position="81"/>
        <end position="472"/>
    </location>
</feature>
<name>A0A099FA97_9RHOB</name>
<comment type="similarity">
    <text evidence="2">Belongs to the bacterial solute-binding protein 5 family.</text>
</comment>
<dbReference type="EMBL" id="JRKS01000018">
    <property type="protein sequence ID" value="KGJ07655.1"/>
    <property type="molecule type" value="Genomic_DNA"/>
</dbReference>
<evidence type="ECO:0000256" key="4">
    <source>
        <dbReference type="ARBA" id="ARBA00022729"/>
    </source>
</evidence>
<dbReference type="Gene3D" id="3.10.105.10">
    <property type="entry name" value="Dipeptide-binding Protein, Domain 3"/>
    <property type="match status" value="1"/>
</dbReference>
<dbReference type="InterPro" id="IPR039424">
    <property type="entry name" value="SBP_5"/>
</dbReference>